<name>A0AAN6C8Q2_FUSAU</name>
<keyword evidence="3" id="KW-1185">Reference proteome</keyword>
<evidence type="ECO:0000313" key="2">
    <source>
        <dbReference type="EMBL" id="KAF5246345.1"/>
    </source>
</evidence>
<organism evidence="2 3">
    <name type="scientific">Fusarium austroamericanum</name>
    <dbReference type="NCBI Taxonomy" id="282268"/>
    <lineage>
        <taxon>Eukaryota</taxon>
        <taxon>Fungi</taxon>
        <taxon>Dikarya</taxon>
        <taxon>Ascomycota</taxon>
        <taxon>Pezizomycotina</taxon>
        <taxon>Sordariomycetes</taxon>
        <taxon>Hypocreomycetidae</taxon>
        <taxon>Hypocreales</taxon>
        <taxon>Nectriaceae</taxon>
        <taxon>Fusarium</taxon>
    </lineage>
</organism>
<feature type="region of interest" description="Disordered" evidence="1">
    <location>
        <begin position="501"/>
        <end position="564"/>
    </location>
</feature>
<protein>
    <submittedName>
        <fullName evidence="2">Uncharacterized protein</fullName>
    </submittedName>
</protein>
<feature type="compositionally biased region" description="Acidic residues" evidence="1">
    <location>
        <begin position="647"/>
        <end position="659"/>
    </location>
</feature>
<feature type="region of interest" description="Disordered" evidence="1">
    <location>
        <begin position="577"/>
        <end position="609"/>
    </location>
</feature>
<dbReference type="AlphaFoldDB" id="A0AAN6C8Q2"/>
<feature type="compositionally biased region" description="Basic and acidic residues" evidence="1">
    <location>
        <begin position="545"/>
        <end position="555"/>
    </location>
</feature>
<feature type="region of interest" description="Disordered" evidence="1">
    <location>
        <begin position="637"/>
        <end position="659"/>
    </location>
</feature>
<gene>
    <name evidence="2" type="ORF">FAUST_1342</name>
</gene>
<evidence type="ECO:0000313" key="3">
    <source>
        <dbReference type="Proteomes" id="UP000537989"/>
    </source>
</evidence>
<accession>A0AAN6C8Q2</accession>
<reference evidence="2 3" key="1">
    <citation type="submission" date="2020-02" db="EMBL/GenBank/DDBJ databases">
        <title>Identification and distribution of gene clusters putatively required for synthesis of sphingolipid metabolism inhibitors in phylogenetically diverse species of the filamentous fungus Fusarium.</title>
        <authorList>
            <person name="Kim H.-S."/>
            <person name="Busman M."/>
            <person name="Brown D.W."/>
            <person name="Divon H."/>
            <person name="Uhlig S."/>
            <person name="Proctor R.H."/>
        </authorList>
    </citation>
    <scope>NUCLEOTIDE SEQUENCE [LARGE SCALE GENOMIC DNA]</scope>
    <source>
        <strain evidence="2 3">NRRL 2903</strain>
    </source>
</reference>
<comment type="caution">
    <text evidence="2">The sequence shown here is derived from an EMBL/GenBank/DDBJ whole genome shotgun (WGS) entry which is preliminary data.</text>
</comment>
<sequence length="659" mass="72705">MKIERTPSRVGRIDFTTPALCSLDLQDQNLHSLSECSKPKATGAASLFAELQSLRRIVPDSQYRIYEIIFSWLSGFLGSTEPLGQSAHPKSLLGMCLRKVPDALAVIEDWDRQTAAMEGKSLKWESSKASIELYEQLESFGSTNIGWKSLKLVVRAHAISLLTTAVAEGLFEPPFVRLLADLCISLECRAEAARLVSSLKLPLTVPCGSASTLLESSAVQPLGAILKSLHGQGTIGPSWYCLSTLIKDKKLPPSWLTSRAFQSVWTRGIEILLHRRTPVAPVIDFMCTAIDQLLLEDGKALKTEEPSEDETLTNVLAAVAAAIWTLGTEMNDKEPWKLHSVRRLLFTLESCALQQETHLGTTRNRGLLIVVLARFLAAGMIDKNVLETGPPHKHNTDRHFCWLALSRSTGGKRVICHATTSYLKFNGLVSDGAFVLAQRTRDLRDVAFAERLPTAGKGTLDTSTIFSGWCWEEGIGEWILPSPGQKQRSELRQQNYLQNGTRYQAGGDQQPDSRARTRSLRGPRVVYSNNLRYGSDEDSSAGSERGAENHDGTDDSDREDENDTSATSIVEFIVRGGQDSEDELGESFSLSPASKQKHSYGIGKRNSNSINTTTKRKAVKRLKRLDITRTWQATRLHSPGGSVAQQVDDDTDDELSILL</sequence>
<evidence type="ECO:0000256" key="1">
    <source>
        <dbReference type="SAM" id="MobiDB-lite"/>
    </source>
</evidence>
<dbReference type="EMBL" id="JAAMOD010000028">
    <property type="protein sequence ID" value="KAF5246345.1"/>
    <property type="molecule type" value="Genomic_DNA"/>
</dbReference>
<dbReference type="Proteomes" id="UP000537989">
    <property type="component" value="Unassembled WGS sequence"/>
</dbReference>
<proteinExistence type="predicted"/>